<reference evidence="2" key="1">
    <citation type="journal article" date="2023" name="Nat. Plants">
        <title>Single-cell RNA sequencing provides a high-resolution roadmap for understanding the multicellular compartmentation of specialized metabolism.</title>
        <authorList>
            <person name="Sun S."/>
            <person name="Shen X."/>
            <person name="Li Y."/>
            <person name="Li Y."/>
            <person name="Wang S."/>
            <person name="Li R."/>
            <person name="Zhang H."/>
            <person name="Shen G."/>
            <person name="Guo B."/>
            <person name="Wei J."/>
            <person name="Xu J."/>
            <person name="St-Pierre B."/>
            <person name="Chen S."/>
            <person name="Sun C."/>
        </authorList>
    </citation>
    <scope>NUCLEOTIDE SEQUENCE [LARGE SCALE GENOMIC DNA]</scope>
</reference>
<evidence type="ECO:0000313" key="2">
    <source>
        <dbReference type="Proteomes" id="UP001060085"/>
    </source>
</evidence>
<keyword evidence="2" id="KW-1185">Reference proteome</keyword>
<protein>
    <submittedName>
        <fullName evidence="1">Uncharacterized protein</fullName>
    </submittedName>
</protein>
<dbReference type="Proteomes" id="UP001060085">
    <property type="component" value="Linkage Group LG08"/>
</dbReference>
<accession>A0ACB9ZT42</accession>
<evidence type="ECO:0000313" key="1">
    <source>
        <dbReference type="EMBL" id="KAI5649585.1"/>
    </source>
</evidence>
<dbReference type="EMBL" id="CM044708">
    <property type="protein sequence ID" value="KAI5649585.1"/>
    <property type="molecule type" value="Genomic_DNA"/>
</dbReference>
<organism evidence="1 2">
    <name type="scientific">Catharanthus roseus</name>
    <name type="common">Madagascar periwinkle</name>
    <name type="synonym">Vinca rosea</name>
    <dbReference type="NCBI Taxonomy" id="4058"/>
    <lineage>
        <taxon>Eukaryota</taxon>
        <taxon>Viridiplantae</taxon>
        <taxon>Streptophyta</taxon>
        <taxon>Embryophyta</taxon>
        <taxon>Tracheophyta</taxon>
        <taxon>Spermatophyta</taxon>
        <taxon>Magnoliopsida</taxon>
        <taxon>eudicotyledons</taxon>
        <taxon>Gunneridae</taxon>
        <taxon>Pentapetalae</taxon>
        <taxon>asterids</taxon>
        <taxon>lamiids</taxon>
        <taxon>Gentianales</taxon>
        <taxon>Apocynaceae</taxon>
        <taxon>Rauvolfioideae</taxon>
        <taxon>Vinceae</taxon>
        <taxon>Catharanthinae</taxon>
        <taxon>Catharanthus</taxon>
    </lineage>
</organism>
<sequence>MRTLGKIPDRNLFPSKPISSSRSELNRSDHSHECNRDFTVGAVDFNINTNEMNLLGNVGGEKKIGSLGIDGVRKVFEEMPTRDIVSWNTDISGSLQNGRHKEALDMLREMGNADLKPNSFTLSTVLPMFAKFGRGCIQAFCFILQHDAVSWNSIIAACVQKMNQLAFNLHSFRQSLKTCIAQRDLTTGKNLQSLYIKSLVPPSTYFSNHFILLYSKCRQLSNARKVFDAIPDPNIFSYNAIIAAYAKELQPSIAHQLFDEIPEPDLVSYNTLISAYADCGHTLPALQLFMGMRKMSLDMDGFTFSAAIAAARVDNGLIKQLHCLAVLGGFHLYASVNNILISCYSKNGFLDEAKRVFYWMADEVKDEVSWNSMIVAYGQHREGVNALALYQDMVHRNLNVDMFTLASLLTAFTSTNDLLGGVQFHAQLIKMGFHQNPHVGSGLIDLYAKCSGSMLACKQVFKEVPQPDLVMWNTMISGFSQNEEFSEEALTWFRLMQVAGHQPDDCSFVCVLSACSNLSSPSQGKQIHSLGIKAHIPSNRIAVNNALVAMYSKCGNLQDAQRVFNWMPEHNTVSFNSLIAGYAQHGLGMESLNLFEQMLQRDIPPCSITFVSVLCACAHTGKVEEGRKYFKMMTEIFKIEPKAEHYSCMIDLFGRAGKLKEAERLIETMPYHPGSIAWGSLLRACRTHRNIELAEKAAKQCLQLDSENASPYVMLAHIYANAGRWEEVAKTRILMHDKRLKKKPGCSWIEQDRRVHVFVADDSSHPMVKEIYDFWDNMSKKMKEAGYVQDQTSAFTRDDGLSKQEKMIRLVGYHSEKLAVAFGLLSSKVGESILVVKNLRICIDCHNAIKVISAITKREITVRDCYRFHCFKDGRCSCGDFW</sequence>
<proteinExistence type="predicted"/>
<gene>
    <name evidence="1" type="ORF">M9H77_35590</name>
</gene>
<name>A0ACB9ZT42_CATRO</name>
<comment type="caution">
    <text evidence="1">The sequence shown here is derived from an EMBL/GenBank/DDBJ whole genome shotgun (WGS) entry which is preliminary data.</text>
</comment>